<name>A0AAD4YGF0_PRUDU</name>
<protein>
    <submittedName>
        <fullName evidence="3">Uncharacterized protein</fullName>
    </submittedName>
</protein>
<feature type="compositionally biased region" description="Basic and acidic residues" evidence="2">
    <location>
        <begin position="1"/>
        <end position="20"/>
    </location>
</feature>
<accession>A0AAD4YGF0</accession>
<gene>
    <name evidence="3" type="ORF">L3X38_030076</name>
</gene>
<evidence type="ECO:0000313" key="3">
    <source>
        <dbReference type="EMBL" id="KAI5310972.1"/>
    </source>
</evidence>
<dbReference type="PANTHER" id="PTHR48085">
    <property type="entry name" value="CADMIUM/ZINC-TRANSPORTING ATPASE HMA2-RELATED"/>
    <property type="match status" value="1"/>
</dbReference>
<feature type="region of interest" description="Disordered" evidence="2">
    <location>
        <begin position="1"/>
        <end position="64"/>
    </location>
</feature>
<evidence type="ECO:0000313" key="4">
    <source>
        <dbReference type="Proteomes" id="UP001054821"/>
    </source>
</evidence>
<dbReference type="EMBL" id="JAJFAZ020000096">
    <property type="protein sequence ID" value="KAI5310972.1"/>
    <property type="molecule type" value="Genomic_DNA"/>
</dbReference>
<keyword evidence="4" id="KW-1185">Reference proteome</keyword>
<organism evidence="3 4">
    <name type="scientific">Prunus dulcis</name>
    <name type="common">Almond</name>
    <name type="synonym">Amygdalus dulcis</name>
    <dbReference type="NCBI Taxonomy" id="3755"/>
    <lineage>
        <taxon>Eukaryota</taxon>
        <taxon>Viridiplantae</taxon>
        <taxon>Streptophyta</taxon>
        <taxon>Embryophyta</taxon>
        <taxon>Tracheophyta</taxon>
        <taxon>Spermatophyta</taxon>
        <taxon>Magnoliopsida</taxon>
        <taxon>eudicotyledons</taxon>
        <taxon>Gunneridae</taxon>
        <taxon>Pentapetalae</taxon>
        <taxon>rosids</taxon>
        <taxon>fabids</taxon>
        <taxon>Rosales</taxon>
        <taxon>Rosaceae</taxon>
        <taxon>Amygdaloideae</taxon>
        <taxon>Amygdaleae</taxon>
        <taxon>Prunus</taxon>
    </lineage>
</organism>
<dbReference type="AlphaFoldDB" id="A0AAD4YGF0"/>
<proteinExistence type="inferred from homology"/>
<dbReference type="Proteomes" id="UP001054821">
    <property type="component" value="Unassembled WGS sequence"/>
</dbReference>
<comment type="caution">
    <text evidence="3">The sequence shown here is derived from an EMBL/GenBank/DDBJ whole genome shotgun (WGS) entry which is preliminary data.</text>
</comment>
<sequence>MLTEVEKPASKDRTHGKPQEEQSSQTKYIEKAREQDKNSGGGFSSNFSRGHFTSGCGMSSHGPPAKAVMLLMSTAPQKAVLAETGEVVDVDEVKLNIIVAVEAGEVMPIDGIVVE</sequence>
<dbReference type="GO" id="GO:0016020">
    <property type="term" value="C:membrane"/>
    <property type="evidence" value="ECO:0007669"/>
    <property type="project" value="TreeGrafter"/>
</dbReference>
<dbReference type="GO" id="GO:0022857">
    <property type="term" value="F:transmembrane transporter activity"/>
    <property type="evidence" value="ECO:0007669"/>
    <property type="project" value="TreeGrafter"/>
</dbReference>
<reference evidence="3 4" key="1">
    <citation type="journal article" date="2022" name="G3 (Bethesda)">
        <title>Whole-genome sequence and methylome profiling of the almond [Prunus dulcis (Mill.) D.A. Webb] cultivar 'Nonpareil'.</title>
        <authorList>
            <person name="D'Amico-Willman K.M."/>
            <person name="Ouma W.Z."/>
            <person name="Meulia T."/>
            <person name="Sideli G.M."/>
            <person name="Gradziel T.M."/>
            <person name="Fresnedo-Ramirez J."/>
        </authorList>
    </citation>
    <scope>NUCLEOTIDE SEQUENCE [LARGE SCALE GENOMIC DNA]</scope>
    <source>
        <strain evidence="3">Clone GOH B32 T37-40</strain>
    </source>
</reference>
<evidence type="ECO:0000256" key="1">
    <source>
        <dbReference type="ARBA" id="ARBA00006024"/>
    </source>
</evidence>
<evidence type="ECO:0000256" key="2">
    <source>
        <dbReference type="SAM" id="MobiDB-lite"/>
    </source>
</evidence>
<comment type="similarity">
    <text evidence="1">Belongs to the cation transport ATPase (P-type) (TC 3.A.3) family. Type IB subfamily.</text>
</comment>
<dbReference type="InterPro" id="IPR051014">
    <property type="entry name" value="Cation_Transport_ATPase_IB"/>
</dbReference>
<dbReference type="PANTHER" id="PTHR48085:SF5">
    <property type="entry name" value="CADMIUM_ZINC-TRANSPORTING ATPASE HMA4-RELATED"/>
    <property type="match status" value="1"/>
</dbReference>
<feature type="compositionally biased region" description="Basic and acidic residues" evidence="2">
    <location>
        <begin position="28"/>
        <end position="37"/>
    </location>
</feature>